<feature type="compositionally biased region" description="Basic and acidic residues" evidence="2">
    <location>
        <begin position="252"/>
        <end position="264"/>
    </location>
</feature>
<evidence type="ECO:0000256" key="1">
    <source>
        <dbReference type="SAM" id="Coils"/>
    </source>
</evidence>
<feature type="region of interest" description="Disordered" evidence="2">
    <location>
        <begin position="65"/>
        <end position="423"/>
    </location>
</feature>
<protein>
    <submittedName>
        <fullName evidence="3">Uncharacterized protein</fullName>
    </submittedName>
</protein>
<feature type="region of interest" description="Disordered" evidence="2">
    <location>
        <begin position="548"/>
        <end position="636"/>
    </location>
</feature>
<keyword evidence="1" id="KW-0175">Coiled coil</keyword>
<dbReference type="STRING" id="1882483.A0A317XXQ8"/>
<dbReference type="Proteomes" id="UP000246740">
    <property type="component" value="Unassembled WGS sequence"/>
</dbReference>
<feature type="compositionally biased region" description="Low complexity" evidence="2">
    <location>
        <begin position="115"/>
        <end position="144"/>
    </location>
</feature>
<keyword evidence="4" id="KW-1185">Reference proteome</keyword>
<proteinExistence type="predicted"/>
<dbReference type="InParanoid" id="A0A317XXQ8"/>
<feature type="compositionally biased region" description="Basic and acidic residues" evidence="2">
    <location>
        <begin position="411"/>
        <end position="422"/>
    </location>
</feature>
<dbReference type="EMBL" id="KZ819188">
    <property type="protein sequence ID" value="PWZ02678.1"/>
    <property type="molecule type" value="Genomic_DNA"/>
</dbReference>
<feature type="compositionally biased region" description="Acidic residues" evidence="2">
    <location>
        <begin position="192"/>
        <end position="202"/>
    </location>
</feature>
<evidence type="ECO:0000313" key="3">
    <source>
        <dbReference type="EMBL" id="PWZ02678.1"/>
    </source>
</evidence>
<feature type="compositionally biased region" description="Polar residues" evidence="2">
    <location>
        <begin position="303"/>
        <end position="313"/>
    </location>
</feature>
<dbReference type="AlphaFoldDB" id="A0A317XXQ8"/>
<feature type="coiled-coil region" evidence="1">
    <location>
        <begin position="494"/>
        <end position="527"/>
    </location>
</feature>
<organism evidence="3 4">
    <name type="scientific">Testicularia cyperi</name>
    <dbReference type="NCBI Taxonomy" id="1882483"/>
    <lineage>
        <taxon>Eukaryota</taxon>
        <taxon>Fungi</taxon>
        <taxon>Dikarya</taxon>
        <taxon>Basidiomycota</taxon>
        <taxon>Ustilaginomycotina</taxon>
        <taxon>Ustilaginomycetes</taxon>
        <taxon>Ustilaginales</taxon>
        <taxon>Anthracoideaceae</taxon>
        <taxon>Testicularia</taxon>
    </lineage>
</organism>
<name>A0A317XXQ8_9BASI</name>
<sequence>MSVLFWLIAGAIAYFVHTSYRRLEYSRLKAQQILDRRRAAGIPDDDQRPFAIARSDALARIAQRRQMEELSTPTKRTKSAAKRSNSTAHGPDPELASRLAGIPGSVPGYLKINPTSSRSRTQARTQTRGGFDTPSSSSGIPTPSRGESAYRRKSLVASSSDIDAAPSAIHQSMKAERSSAKKALKRELAQVDTDDEADDDIETLVARSPSAQRALKRQHRPSPVKSDTPFRTEASAQRRDIKPSVPGQFTSEADRSDQDMHDAASDSQGPSDADDMDQDSVKDTDSTSRGKHHDAVSRDAGLGNTSEARLQSLKTAARATAKKRDVDEVDTSDSFDSVSQFDTDEDEVFLPSSSRGHQAKRTKGLTGGAGNIAAGSGMEDESTNQSLPEVAMEAFEPDARVASVSRSTGKRTADTSQDRQPGDEWVDYEGLQWRIDTHTHELQRLSDVLEWRSKYKMPKDSLHPMAKERHQVVVQKWLSKEEWEDAKAKKLLGFQEAERLAEKERLDREAEEKMRRKQEILAKIRETSSPNNRLASYLLSRKLRHQGSQSLGSADSSMADDGDVSNSLHSASAVSTDSQDGAAKPRSRRISLTAANSPKPRNSPMGSPYRQLGYPPRSRGNSASMSPLTNTSFKPS</sequence>
<accession>A0A317XXQ8</accession>
<feature type="compositionally biased region" description="Polar residues" evidence="2">
    <location>
        <begin position="619"/>
        <end position="636"/>
    </location>
</feature>
<gene>
    <name evidence="3" type="ORF">BCV70DRAFT_196921</name>
</gene>
<feature type="compositionally biased region" description="Basic and acidic residues" evidence="2">
    <location>
        <begin position="173"/>
        <end position="189"/>
    </location>
</feature>
<evidence type="ECO:0000256" key="2">
    <source>
        <dbReference type="SAM" id="MobiDB-lite"/>
    </source>
</evidence>
<feature type="compositionally biased region" description="Basic and acidic residues" evidence="2">
    <location>
        <begin position="279"/>
        <end position="297"/>
    </location>
</feature>
<reference evidence="3 4" key="1">
    <citation type="journal article" date="2018" name="Mol. Biol. Evol.">
        <title>Broad Genomic Sampling Reveals a Smut Pathogenic Ancestry of the Fungal Clade Ustilaginomycotina.</title>
        <authorList>
            <person name="Kijpornyongpan T."/>
            <person name="Mondo S.J."/>
            <person name="Barry K."/>
            <person name="Sandor L."/>
            <person name="Lee J."/>
            <person name="Lipzen A."/>
            <person name="Pangilinan J."/>
            <person name="LaButti K."/>
            <person name="Hainaut M."/>
            <person name="Henrissat B."/>
            <person name="Grigoriev I.V."/>
            <person name="Spatafora J.W."/>
            <person name="Aime M.C."/>
        </authorList>
    </citation>
    <scope>NUCLEOTIDE SEQUENCE [LARGE SCALE GENOMIC DNA]</scope>
    <source>
        <strain evidence="3 4">MCA 3645</strain>
    </source>
</reference>
<feature type="compositionally biased region" description="Polar residues" evidence="2">
    <location>
        <begin position="564"/>
        <end position="579"/>
    </location>
</feature>
<feature type="compositionally biased region" description="Low complexity" evidence="2">
    <location>
        <begin position="157"/>
        <end position="169"/>
    </location>
</feature>
<evidence type="ECO:0000313" key="4">
    <source>
        <dbReference type="Proteomes" id="UP000246740"/>
    </source>
</evidence>
<dbReference type="OrthoDB" id="9451547at2759"/>